<feature type="transmembrane region" description="Helical" evidence="1">
    <location>
        <begin position="118"/>
        <end position="136"/>
    </location>
</feature>
<sequence>MQSAEVSVTPGAPTNLIAYDHSWDHGDKIDLQWLFSDDDPSTVEFYNIYRSHPAKTDSFIFIDNVDSGNDKFTIDKLKRDESYFFKVTAVDGSGNESEPATTISAISPSRQWFDGRRFPLFIITLIFCGSVVYWIYHARSGRPLQIRKIAGLEAVDEAVGRATEMGRSILFIPGIQDMNEIQTIAGLTVLSRVAKVAAEYDAKVEVPTSRSLVMTAARETVQASFLTAGRPESYNQDLVYYVTDEQFGYVAYVQGMMVREKPAACFYMGAFFAESLILAETGNTIGAIQVAGTAMPAQLPFFVAACDYTLIGEEFFAASAYLSGEPDQLGSLKGQDIGKVIVAAGIIIGTTLLPLGTILGPEPGLG</sequence>
<keyword evidence="1" id="KW-1133">Transmembrane helix</keyword>
<evidence type="ECO:0000259" key="2">
    <source>
        <dbReference type="PROSITE" id="PS50853"/>
    </source>
</evidence>
<dbReference type="Gene3D" id="2.60.40.10">
    <property type="entry name" value="Immunoglobulins"/>
    <property type="match status" value="1"/>
</dbReference>
<evidence type="ECO:0000313" key="3">
    <source>
        <dbReference type="EMBL" id="SVA97522.1"/>
    </source>
</evidence>
<dbReference type="InterPro" id="IPR036116">
    <property type="entry name" value="FN3_sf"/>
</dbReference>
<proteinExistence type="predicted"/>
<dbReference type="InterPro" id="IPR013783">
    <property type="entry name" value="Ig-like_fold"/>
</dbReference>
<dbReference type="InterPro" id="IPR046642">
    <property type="entry name" value="DUF6754"/>
</dbReference>
<dbReference type="AlphaFoldDB" id="A0A382A8U3"/>
<dbReference type="Pfam" id="PF20539">
    <property type="entry name" value="DUF6754"/>
    <property type="match status" value="1"/>
</dbReference>
<name>A0A382A8U3_9ZZZZ</name>
<feature type="transmembrane region" description="Helical" evidence="1">
    <location>
        <begin position="340"/>
        <end position="360"/>
    </location>
</feature>
<reference evidence="3" key="1">
    <citation type="submission" date="2018-05" db="EMBL/GenBank/DDBJ databases">
        <authorList>
            <person name="Lanie J.A."/>
            <person name="Ng W.-L."/>
            <person name="Kazmierczak K.M."/>
            <person name="Andrzejewski T.M."/>
            <person name="Davidsen T.M."/>
            <person name="Wayne K.J."/>
            <person name="Tettelin H."/>
            <person name="Glass J.I."/>
            <person name="Rusch D."/>
            <person name="Podicherti R."/>
            <person name="Tsui H.-C.T."/>
            <person name="Winkler M.E."/>
        </authorList>
    </citation>
    <scope>NUCLEOTIDE SEQUENCE</scope>
</reference>
<dbReference type="SMART" id="SM00060">
    <property type="entry name" value="FN3"/>
    <property type="match status" value="1"/>
</dbReference>
<accession>A0A382A8U3</accession>
<dbReference type="PROSITE" id="PS50853">
    <property type="entry name" value="FN3"/>
    <property type="match status" value="1"/>
</dbReference>
<organism evidence="3">
    <name type="scientific">marine metagenome</name>
    <dbReference type="NCBI Taxonomy" id="408172"/>
    <lineage>
        <taxon>unclassified sequences</taxon>
        <taxon>metagenomes</taxon>
        <taxon>ecological metagenomes</taxon>
    </lineage>
</organism>
<feature type="non-terminal residue" evidence="3">
    <location>
        <position position="366"/>
    </location>
</feature>
<dbReference type="InterPro" id="IPR003961">
    <property type="entry name" value="FN3_dom"/>
</dbReference>
<gene>
    <name evidence="3" type="ORF">METZ01_LOCUS150376</name>
</gene>
<protein>
    <recommendedName>
        <fullName evidence="2">Fibronectin type-III domain-containing protein</fullName>
    </recommendedName>
</protein>
<feature type="domain" description="Fibronectin type-III" evidence="2">
    <location>
        <begin position="12"/>
        <end position="110"/>
    </location>
</feature>
<dbReference type="CDD" id="cd00063">
    <property type="entry name" value="FN3"/>
    <property type="match status" value="1"/>
</dbReference>
<dbReference type="SUPFAM" id="SSF49265">
    <property type="entry name" value="Fibronectin type III"/>
    <property type="match status" value="1"/>
</dbReference>
<evidence type="ECO:0000256" key="1">
    <source>
        <dbReference type="SAM" id="Phobius"/>
    </source>
</evidence>
<keyword evidence="1" id="KW-0812">Transmembrane</keyword>
<dbReference type="EMBL" id="UINC01024248">
    <property type="protein sequence ID" value="SVA97522.1"/>
    <property type="molecule type" value="Genomic_DNA"/>
</dbReference>
<dbReference type="Pfam" id="PF00041">
    <property type="entry name" value="fn3"/>
    <property type="match status" value="1"/>
</dbReference>
<keyword evidence="1" id="KW-0472">Membrane</keyword>